<dbReference type="KEGG" id="nti:DNFV4_03187"/>
<gene>
    <name evidence="1" type="ORF">DNFV4_03187</name>
</gene>
<keyword evidence="2" id="KW-1185">Reference proteome</keyword>
<dbReference type="AlphaFoldDB" id="A0AA86N130"/>
<evidence type="ECO:0000313" key="2">
    <source>
        <dbReference type="Proteomes" id="UP001179121"/>
    </source>
</evidence>
<dbReference type="Proteomes" id="UP001179121">
    <property type="component" value="Chromosome"/>
</dbReference>
<evidence type="ECO:0000313" key="1">
    <source>
        <dbReference type="EMBL" id="CAI4032757.1"/>
    </source>
</evidence>
<organism evidence="1 2">
    <name type="scientific">Nitrospira tepida</name>
    <dbReference type="NCBI Taxonomy" id="2973512"/>
    <lineage>
        <taxon>Bacteria</taxon>
        <taxon>Pseudomonadati</taxon>
        <taxon>Nitrospirota</taxon>
        <taxon>Nitrospiria</taxon>
        <taxon>Nitrospirales</taxon>
        <taxon>Nitrospiraceae</taxon>
        <taxon>Nitrospira</taxon>
    </lineage>
</organism>
<name>A0AA86N130_9BACT</name>
<protein>
    <submittedName>
        <fullName evidence="1">Uncharacterized protein</fullName>
    </submittedName>
</protein>
<dbReference type="EMBL" id="OX365700">
    <property type="protein sequence ID" value="CAI4032757.1"/>
    <property type="molecule type" value="Genomic_DNA"/>
</dbReference>
<proteinExistence type="predicted"/>
<accession>A0AA86N130</accession>
<sequence length="130" mass="14169">MTATILAGLFGFFLSLFPPFLIAANVLEIAELISHPEQYDHQTVIIAGQVSNFQLATTRDGKPAYGFLIKDQAGTVKVVALGQAEVREGDLVIVEGIFSRMRQSGRAIVYNEIKATGVRSMNRLNPDFVG</sequence>
<reference evidence="1" key="1">
    <citation type="submission" date="2022-10" db="EMBL/GenBank/DDBJ databases">
        <authorList>
            <person name="Koch H."/>
        </authorList>
    </citation>
    <scope>NUCLEOTIDE SEQUENCE</scope>
    <source>
        <strain evidence="1">DNF</strain>
    </source>
</reference>